<reference evidence="2 3" key="1">
    <citation type="submission" date="2016-11" db="EMBL/GenBank/DDBJ databases">
        <authorList>
            <person name="Varghese N."/>
            <person name="Submissions S."/>
        </authorList>
    </citation>
    <scope>NUCLEOTIDE SEQUENCE [LARGE SCALE GENOMIC DNA]</scope>
    <source>
        <strain evidence="2 3">DSM 22613</strain>
    </source>
</reference>
<evidence type="ECO:0000256" key="1">
    <source>
        <dbReference type="SAM" id="Phobius"/>
    </source>
</evidence>
<comment type="caution">
    <text evidence="2">The sequence shown here is derived from an EMBL/GenBank/DDBJ whole genome shotgun (WGS) entry which is preliminary data.</text>
</comment>
<feature type="transmembrane region" description="Helical" evidence="1">
    <location>
        <begin position="20"/>
        <end position="38"/>
    </location>
</feature>
<dbReference type="EMBL" id="FQWA01000001">
    <property type="protein sequence ID" value="SHF53441.1"/>
    <property type="molecule type" value="Genomic_DNA"/>
</dbReference>
<proteinExistence type="predicted"/>
<keyword evidence="3" id="KW-1185">Reference proteome</keyword>
<dbReference type="Proteomes" id="UP000184105">
    <property type="component" value="Unassembled WGS sequence"/>
</dbReference>
<accession>A0AAX2F0F9</accession>
<sequence>MGKICFHCGKQIKYAENDRIRIYLSVLYIMKYLTIAFSEEANKKSGIKTSFNVRLIPLCKLRLYLSAVKNHLRFPAICYR</sequence>
<keyword evidence="1" id="KW-0812">Transmembrane</keyword>
<name>A0AAX2F0F9_9BACT</name>
<protein>
    <recommendedName>
        <fullName evidence="4">Transposase</fullName>
    </recommendedName>
</protein>
<evidence type="ECO:0000313" key="3">
    <source>
        <dbReference type="Proteomes" id="UP000184105"/>
    </source>
</evidence>
<organism evidence="2 3">
    <name type="scientific">Prevotella scopos JCM 17725</name>
    <dbReference type="NCBI Taxonomy" id="1236518"/>
    <lineage>
        <taxon>Bacteria</taxon>
        <taxon>Pseudomonadati</taxon>
        <taxon>Bacteroidota</taxon>
        <taxon>Bacteroidia</taxon>
        <taxon>Bacteroidales</taxon>
        <taxon>Prevotellaceae</taxon>
        <taxon>Prevotella</taxon>
    </lineage>
</organism>
<gene>
    <name evidence="2" type="ORF">SAMN05444364_10112</name>
</gene>
<evidence type="ECO:0000313" key="2">
    <source>
        <dbReference type="EMBL" id="SHF53441.1"/>
    </source>
</evidence>
<keyword evidence="1" id="KW-0472">Membrane</keyword>
<evidence type="ECO:0008006" key="4">
    <source>
        <dbReference type="Google" id="ProtNLM"/>
    </source>
</evidence>
<dbReference type="AlphaFoldDB" id="A0AAX2F0F9"/>
<keyword evidence="1" id="KW-1133">Transmembrane helix</keyword>